<evidence type="ECO:0000256" key="11">
    <source>
        <dbReference type="ARBA" id="ARBA00023004"/>
    </source>
</evidence>
<feature type="binding site" evidence="17">
    <location>
        <position position="119"/>
    </location>
    <ligand>
        <name>[4Fe-4S] cluster</name>
        <dbReference type="ChEBI" id="CHEBI:49883"/>
    </ligand>
</feature>
<dbReference type="PANTHER" id="PTHR36701">
    <property type="entry name" value="EPOXYQUEUOSINE REDUCTASE QUEH"/>
    <property type="match status" value="1"/>
</dbReference>
<keyword evidence="12 17" id="KW-0411">Iron-sulfur</keyword>
<evidence type="ECO:0000256" key="9">
    <source>
        <dbReference type="ARBA" id="ARBA00022785"/>
    </source>
</evidence>
<dbReference type="RefSeq" id="WP_067483114.1">
    <property type="nucleotide sequence ID" value="NZ_BJUG01000007.1"/>
</dbReference>
<keyword evidence="8 17" id="KW-0479">Metal-binding</keyword>
<dbReference type="GO" id="GO:0046872">
    <property type="term" value="F:metal ion binding"/>
    <property type="evidence" value="ECO:0007669"/>
    <property type="project" value="UniProtKB-KW"/>
</dbReference>
<dbReference type="AlphaFoldDB" id="A0A179ESM2"/>
<dbReference type="EMBL" id="LWMN01000011">
    <property type="protein sequence ID" value="OAQ56236.1"/>
    <property type="molecule type" value="Genomic_DNA"/>
</dbReference>
<comment type="caution">
    <text evidence="18">The sequence shown here is derived from an EMBL/GenBank/DDBJ whole genome shotgun (WGS) entry which is preliminary data.</text>
</comment>
<feature type="binding site" evidence="17">
    <location>
        <position position="34"/>
    </location>
    <ligand>
        <name>[4Fe-4S] cluster</name>
        <dbReference type="ChEBI" id="CHEBI:49883"/>
    </ligand>
</feature>
<keyword evidence="13 17" id="KW-1015">Disulfide bond</keyword>
<comment type="catalytic activity">
    <reaction evidence="16 17">
        <text>epoxyqueuosine(34) in tRNA + AH2 = queuosine(34) in tRNA + A + H2O</text>
        <dbReference type="Rhea" id="RHEA:32159"/>
        <dbReference type="Rhea" id="RHEA-COMP:18571"/>
        <dbReference type="Rhea" id="RHEA-COMP:18582"/>
        <dbReference type="ChEBI" id="CHEBI:13193"/>
        <dbReference type="ChEBI" id="CHEBI:15377"/>
        <dbReference type="ChEBI" id="CHEBI:17499"/>
        <dbReference type="ChEBI" id="CHEBI:194431"/>
        <dbReference type="ChEBI" id="CHEBI:194443"/>
        <dbReference type="EC" id="1.17.99.6"/>
    </reaction>
</comment>
<evidence type="ECO:0000256" key="15">
    <source>
        <dbReference type="ARBA" id="ARBA00031446"/>
    </source>
</evidence>
<dbReference type="HAMAP" id="MF_02089">
    <property type="entry name" value="QueH"/>
    <property type="match status" value="1"/>
</dbReference>
<reference evidence="18 19" key="1">
    <citation type="submission" date="2016-04" db="EMBL/GenBank/DDBJ databases">
        <title>Draft genome of an Enterococcus thailandicus strain isolated from bovine feces.</title>
        <authorList>
            <person name="Beukers A.G."/>
            <person name="Zaheer R."/>
            <person name="Goji N."/>
            <person name="Cook S.R."/>
            <person name="Amoako K."/>
            <person name="Chaves A.V."/>
            <person name="Ward M.P."/>
            <person name="Mcallister T.A."/>
        </authorList>
    </citation>
    <scope>NUCLEOTIDE SEQUENCE [LARGE SCALE GENOMIC DNA]</scope>
    <source>
        <strain evidence="18 19">F0711D 46</strain>
    </source>
</reference>
<evidence type="ECO:0000256" key="1">
    <source>
        <dbReference type="ARBA" id="ARBA00002268"/>
    </source>
</evidence>
<protein>
    <recommendedName>
        <fullName evidence="5 17">Epoxyqueuosine reductase QueH</fullName>
        <ecNumber evidence="4 17">1.17.99.6</ecNumber>
    </recommendedName>
    <alternativeName>
        <fullName evidence="15 17">Queuosine biosynthesis protein QueH</fullName>
    </alternativeName>
</protein>
<keyword evidence="9 17" id="KW-0671">Queuosine biosynthesis</keyword>
<organism evidence="18 19">
    <name type="scientific">Enterococcus thailandicus</name>
    <dbReference type="NCBI Taxonomy" id="417368"/>
    <lineage>
        <taxon>Bacteria</taxon>
        <taxon>Bacillati</taxon>
        <taxon>Bacillota</taxon>
        <taxon>Bacilli</taxon>
        <taxon>Lactobacillales</taxon>
        <taxon>Enterococcaceae</taxon>
        <taxon>Enterococcus</taxon>
    </lineage>
</organism>
<dbReference type="GO" id="GO:0008616">
    <property type="term" value="P:tRNA queuosine(34) biosynthetic process"/>
    <property type="evidence" value="ECO:0007669"/>
    <property type="project" value="UniProtKB-UniRule"/>
</dbReference>
<evidence type="ECO:0000256" key="8">
    <source>
        <dbReference type="ARBA" id="ARBA00022723"/>
    </source>
</evidence>
<dbReference type="Pfam" id="PF02677">
    <property type="entry name" value="QueH"/>
    <property type="match status" value="1"/>
</dbReference>
<dbReference type="PANTHER" id="PTHR36701:SF1">
    <property type="entry name" value="EPOXYQUEUOSINE REDUCTASE QUEH"/>
    <property type="match status" value="1"/>
</dbReference>
<proteinExistence type="inferred from homology"/>
<comment type="function">
    <text evidence="1 17">Catalyzes the conversion of epoxyqueuosine (oQ) to queuosine (Q), which is a hypermodified base found in the wobble positions of tRNA(Asp), tRNA(Asn), tRNA(His) and tRNA(Tyr).</text>
</comment>
<evidence type="ECO:0000256" key="2">
    <source>
        <dbReference type="ARBA" id="ARBA00004691"/>
    </source>
</evidence>
<comment type="pathway">
    <text evidence="2 17">tRNA modification; tRNA-queuosine biosynthesis.</text>
</comment>
<keyword evidence="7 17" id="KW-0819">tRNA processing</keyword>
<keyword evidence="6 17" id="KW-0004">4Fe-4S</keyword>
<evidence type="ECO:0000256" key="14">
    <source>
        <dbReference type="ARBA" id="ARBA00023284"/>
    </source>
</evidence>
<comment type="similarity">
    <text evidence="3 17">Belongs to the QueH family.</text>
</comment>
<feature type="binding site" evidence="17">
    <location>
        <position position="33"/>
    </location>
    <ligand>
        <name>[4Fe-4S] cluster</name>
        <dbReference type="ChEBI" id="CHEBI:49883"/>
    </ligand>
</feature>
<dbReference type="GO" id="GO:0052693">
    <property type="term" value="F:epoxyqueuosine reductase activity"/>
    <property type="evidence" value="ECO:0007669"/>
    <property type="project" value="UniProtKB-UniRule"/>
</dbReference>
<keyword evidence="10 17" id="KW-0560">Oxidoreductase</keyword>
<name>A0A179ESM2_ENTTH</name>
<evidence type="ECO:0000313" key="18">
    <source>
        <dbReference type="EMBL" id="OAQ56236.1"/>
    </source>
</evidence>
<dbReference type="InterPro" id="IPR003828">
    <property type="entry name" value="QueH"/>
</dbReference>
<evidence type="ECO:0000256" key="17">
    <source>
        <dbReference type="HAMAP-Rule" id="MF_02089"/>
    </source>
</evidence>
<dbReference type="GO" id="GO:0051539">
    <property type="term" value="F:4 iron, 4 sulfur cluster binding"/>
    <property type="evidence" value="ECO:0007669"/>
    <property type="project" value="UniProtKB-UniRule"/>
</dbReference>
<dbReference type="UniPathway" id="UPA00392"/>
<feature type="binding site" evidence="17">
    <location>
        <position position="122"/>
    </location>
    <ligand>
        <name>[4Fe-4S] cluster</name>
        <dbReference type="ChEBI" id="CHEBI:49883"/>
    </ligand>
</feature>
<evidence type="ECO:0000256" key="16">
    <source>
        <dbReference type="ARBA" id="ARBA00047415"/>
    </source>
</evidence>
<feature type="disulfide bond" description="Redox-active" evidence="17">
    <location>
        <begin position="201"/>
        <end position="203"/>
    </location>
</feature>
<evidence type="ECO:0000256" key="6">
    <source>
        <dbReference type="ARBA" id="ARBA00022485"/>
    </source>
</evidence>
<dbReference type="EC" id="1.17.99.6" evidence="4 17"/>
<sequence length="228" mass="26551">MKNQKINYDSVLKKMIKQWELAQKKPTILIHTCCAPCSTHTLEFMSEHAEVTLFFSNSNIHPKSEYLRRLAEQQRFVDEFNENTNHQVKLIVDEYRPSVFNKMVLENQLENEKEGGARCTACFNMRLDLVAQKAQELGYDYFGSALTISPKKNAALINQIGMDIQKIYGTHYLPSDFKKNKGYERSIQMCKEYDIYRQCYCGCVFSAKQQGIDLKKVNREAKEYLANQ</sequence>
<evidence type="ECO:0000256" key="3">
    <source>
        <dbReference type="ARBA" id="ARBA00008207"/>
    </source>
</evidence>
<evidence type="ECO:0000256" key="4">
    <source>
        <dbReference type="ARBA" id="ARBA00012622"/>
    </source>
</evidence>
<gene>
    <name evidence="17" type="primary">queH</name>
    <name evidence="18" type="ORF">A6E74_05060</name>
</gene>
<evidence type="ECO:0000256" key="7">
    <source>
        <dbReference type="ARBA" id="ARBA00022694"/>
    </source>
</evidence>
<evidence type="ECO:0000256" key="13">
    <source>
        <dbReference type="ARBA" id="ARBA00023157"/>
    </source>
</evidence>
<keyword evidence="19" id="KW-1185">Reference proteome</keyword>
<dbReference type="Proteomes" id="UP000078516">
    <property type="component" value="Unassembled WGS sequence"/>
</dbReference>
<accession>A0A179ESM2</accession>
<keyword evidence="11 17" id="KW-0408">Iron</keyword>
<evidence type="ECO:0000256" key="10">
    <source>
        <dbReference type="ARBA" id="ARBA00023002"/>
    </source>
</evidence>
<dbReference type="OrthoDB" id="9801033at2"/>
<keyword evidence="14 17" id="KW-0676">Redox-active center</keyword>
<evidence type="ECO:0000256" key="5">
    <source>
        <dbReference type="ARBA" id="ARBA00016895"/>
    </source>
</evidence>
<evidence type="ECO:0000256" key="12">
    <source>
        <dbReference type="ARBA" id="ARBA00023014"/>
    </source>
</evidence>
<evidence type="ECO:0000313" key="19">
    <source>
        <dbReference type="Proteomes" id="UP000078516"/>
    </source>
</evidence>